<dbReference type="Proteomes" id="UP001519460">
    <property type="component" value="Unassembled WGS sequence"/>
</dbReference>
<gene>
    <name evidence="1" type="ORF">BaRGS_00001058</name>
</gene>
<keyword evidence="2" id="KW-1185">Reference proteome</keyword>
<evidence type="ECO:0000313" key="1">
    <source>
        <dbReference type="EMBL" id="KAK7507123.1"/>
    </source>
</evidence>
<dbReference type="EMBL" id="JACVVK020000004">
    <property type="protein sequence ID" value="KAK7507123.1"/>
    <property type="molecule type" value="Genomic_DNA"/>
</dbReference>
<organism evidence="1 2">
    <name type="scientific">Batillaria attramentaria</name>
    <dbReference type="NCBI Taxonomy" id="370345"/>
    <lineage>
        <taxon>Eukaryota</taxon>
        <taxon>Metazoa</taxon>
        <taxon>Spiralia</taxon>
        <taxon>Lophotrochozoa</taxon>
        <taxon>Mollusca</taxon>
        <taxon>Gastropoda</taxon>
        <taxon>Caenogastropoda</taxon>
        <taxon>Sorbeoconcha</taxon>
        <taxon>Cerithioidea</taxon>
        <taxon>Batillariidae</taxon>
        <taxon>Batillaria</taxon>
    </lineage>
</organism>
<dbReference type="AlphaFoldDB" id="A0ABD0M7H1"/>
<protein>
    <submittedName>
        <fullName evidence="1">Uncharacterized protein</fullName>
    </submittedName>
</protein>
<proteinExistence type="predicted"/>
<reference evidence="1 2" key="1">
    <citation type="journal article" date="2023" name="Sci. Data">
        <title>Genome assembly of the Korean intertidal mud-creeper Batillaria attramentaria.</title>
        <authorList>
            <person name="Patra A.K."/>
            <person name="Ho P.T."/>
            <person name="Jun S."/>
            <person name="Lee S.J."/>
            <person name="Kim Y."/>
            <person name="Won Y.J."/>
        </authorList>
    </citation>
    <scope>NUCLEOTIDE SEQUENCE [LARGE SCALE GENOMIC DNA]</scope>
    <source>
        <strain evidence="1">Wonlab-2016</strain>
    </source>
</reference>
<accession>A0ABD0M7H1</accession>
<name>A0ABD0M7H1_9CAEN</name>
<comment type="caution">
    <text evidence="1">The sequence shown here is derived from an EMBL/GenBank/DDBJ whole genome shotgun (WGS) entry which is preliminary data.</text>
</comment>
<sequence>MPNRDCLEAVTPDNMLFYNVGAFGISHSIYKEIPEGHSKILSCTQPLKQCTRLSRRGRVDVAARFVAIPFDVFISSRMMEHRTSSPTAVRCTEHCSTETLGTIDTTVLSSDSAFVW</sequence>
<evidence type="ECO:0000313" key="2">
    <source>
        <dbReference type="Proteomes" id="UP001519460"/>
    </source>
</evidence>